<sequence length="246" mass="26723">MAQDIDCLALPCQSGARHLTNDGRFSQKSDSTFIATLLVLELAAMATPSTPARLRDTDGAAQYSRDTEPTSPFILQRSKRQRDANAAPVSIQLPWKVAGDDTKAQTYLGKQLDDLNQVLKHHRHEESCGSSVLPLVVPAITASVEVIKLFTQGIPAGYAIQPATKLVRDRLVADELKKELGCAFDASKVSLPEKRYTYAIQDIPFSMKLGPAEYTRNLAGVAPFAGGSSIHTVRLQWPCFPGTEGT</sequence>
<protein>
    <submittedName>
        <fullName evidence="2">Uncharacterized protein</fullName>
    </submittedName>
</protein>
<evidence type="ECO:0000313" key="3">
    <source>
        <dbReference type="Proteomes" id="UP000732380"/>
    </source>
</evidence>
<feature type="region of interest" description="Disordered" evidence="1">
    <location>
        <begin position="51"/>
        <end position="70"/>
    </location>
</feature>
<name>A0A9P7TT16_9HYPO</name>
<accession>A0A9P7TT16</accession>
<organism evidence="2 3">
    <name type="scientific">Claviceps humidiphila</name>
    <dbReference type="NCBI Taxonomy" id="1294629"/>
    <lineage>
        <taxon>Eukaryota</taxon>
        <taxon>Fungi</taxon>
        <taxon>Dikarya</taxon>
        <taxon>Ascomycota</taxon>
        <taxon>Pezizomycotina</taxon>
        <taxon>Sordariomycetes</taxon>
        <taxon>Hypocreomycetidae</taxon>
        <taxon>Hypocreales</taxon>
        <taxon>Clavicipitaceae</taxon>
        <taxon>Claviceps</taxon>
    </lineage>
</organism>
<proteinExistence type="predicted"/>
<dbReference type="EMBL" id="SRQM01000062">
    <property type="protein sequence ID" value="KAG6120216.1"/>
    <property type="molecule type" value="Genomic_DNA"/>
</dbReference>
<dbReference type="AlphaFoldDB" id="A0A9P7TT16"/>
<evidence type="ECO:0000256" key="1">
    <source>
        <dbReference type="SAM" id="MobiDB-lite"/>
    </source>
</evidence>
<reference evidence="2 3" key="1">
    <citation type="journal article" date="2020" name="bioRxiv">
        <title>Whole genome comparisons of ergot fungi reveals the divergence and evolution of species within the genus Claviceps are the result of varying mechanisms driving genome evolution and host range expansion.</title>
        <authorList>
            <person name="Wyka S.A."/>
            <person name="Mondo S.J."/>
            <person name="Liu M."/>
            <person name="Dettman J."/>
            <person name="Nalam V."/>
            <person name="Broders K.D."/>
        </authorList>
    </citation>
    <scope>NUCLEOTIDE SEQUENCE [LARGE SCALE GENOMIC DNA]</scope>
    <source>
        <strain evidence="2 3">LM576</strain>
    </source>
</reference>
<dbReference type="Proteomes" id="UP000732380">
    <property type="component" value="Unassembled WGS sequence"/>
</dbReference>
<keyword evidence="3" id="KW-1185">Reference proteome</keyword>
<evidence type="ECO:0000313" key="2">
    <source>
        <dbReference type="EMBL" id="KAG6120216.1"/>
    </source>
</evidence>
<comment type="caution">
    <text evidence="2">The sequence shown here is derived from an EMBL/GenBank/DDBJ whole genome shotgun (WGS) entry which is preliminary data.</text>
</comment>
<gene>
    <name evidence="2" type="ORF">E4U13_006837</name>
</gene>